<dbReference type="Proteomes" id="UP000181962">
    <property type="component" value="Chromosome"/>
</dbReference>
<name>A0A1L3F815_BRAJP</name>
<dbReference type="SUPFAM" id="SSF53167">
    <property type="entry name" value="Purine and uridine phosphorylases"/>
    <property type="match status" value="1"/>
</dbReference>
<gene>
    <name evidence="2" type="ORF">BKD09_14010</name>
</gene>
<dbReference type="GO" id="GO:0008930">
    <property type="term" value="F:methylthioadenosine nucleosidase activity"/>
    <property type="evidence" value="ECO:0007669"/>
    <property type="project" value="TreeGrafter"/>
</dbReference>
<proteinExistence type="predicted"/>
<reference evidence="2 3" key="1">
    <citation type="submission" date="2016-11" db="EMBL/GenBank/DDBJ databases">
        <title>Complete Genome Sequence of Bradyrhizobium sp. strain J5, an isolated from soybean nodule in Hokkaido.</title>
        <authorList>
            <person name="Kanehara K."/>
        </authorList>
    </citation>
    <scope>NUCLEOTIDE SEQUENCE [LARGE SCALE GENOMIC DNA]</scope>
    <source>
        <strain evidence="2 3">J5</strain>
    </source>
</reference>
<dbReference type="PANTHER" id="PTHR46832">
    <property type="entry name" value="5'-METHYLTHIOADENOSINE/S-ADENOSYLHOMOCYSTEINE NUCLEOSIDASE"/>
    <property type="match status" value="1"/>
</dbReference>
<dbReference type="InterPro" id="IPR000845">
    <property type="entry name" value="Nucleoside_phosphorylase_d"/>
</dbReference>
<dbReference type="RefSeq" id="WP_071910580.1">
    <property type="nucleotide sequence ID" value="NZ_CP017637.1"/>
</dbReference>
<dbReference type="InterPro" id="IPR035994">
    <property type="entry name" value="Nucleoside_phosphorylase_sf"/>
</dbReference>
<accession>A0A1L3F815</accession>
<evidence type="ECO:0000313" key="2">
    <source>
        <dbReference type="EMBL" id="APG09455.1"/>
    </source>
</evidence>
<organism evidence="2 3">
    <name type="scientific">Bradyrhizobium japonicum</name>
    <dbReference type="NCBI Taxonomy" id="375"/>
    <lineage>
        <taxon>Bacteria</taxon>
        <taxon>Pseudomonadati</taxon>
        <taxon>Pseudomonadota</taxon>
        <taxon>Alphaproteobacteria</taxon>
        <taxon>Hyphomicrobiales</taxon>
        <taxon>Nitrobacteraceae</taxon>
        <taxon>Bradyrhizobium</taxon>
    </lineage>
</organism>
<sequence>MTLHVTVNDAQTGAPRCDVKAVIAVVGLAIEARIAGAPAMIAEGDRTAFDLRDAIRHGARGIISFGVCGGLDPKLRPGHIVIASSVFAAKDEAYPADLPWAEELIRMIPGASYSAIAGVASPMTSLEERRDFHGITGAVAADMESQIVARIASELRIPFSVCRVVLNPAHRKLPRAALIDIGPAGKPELRKIGRSLVQDPGQLPGLGRLAVDSVMAVMALRSAKRRLGAHFGFPHLCSRDRVPIPTRALETIATRA</sequence>
<dbReference type="EMBL" id="CP017637">
    <property type="protein sequence ID" value="APG09455.1"/>
    <property type="molecule type" value="Genomic_DNA"/>
</dbReference>
<dbReference type="AlphaFoldDB" id="A0A1L3F815"/>
<dbReference type="Pfam" id="PF01048">
    <property type="entry name" value="PNP_UDP_1"/>
    <property type="match status" value="1"/>
</dbReference>
<dbReference type="GO" id="GO:0019284">
    <property type="term" value="P:L-methionine salvage from S-adenosylmethionine"/>
    <property type="evidence" value="ECO:0007669"/>
    <property type="project" value="TreeGrafter"/>
</dbReference>
<evidence type="ECO:0000313" key="3">
    <source>
        <dbReference type="Proteomes" id="UP000181962"/>
    </source>
</evidence>
<dbReference type="PANTHER" id="PTHR46832:SF1">
    <property type="entry name" value="5'-METHYLTHIOADENOSINE_S-ADENOSYLHOMOCYSTEINE NUCLEOSIDASE"/>
    <property type="match status" value="1"/>
</dbReference>
<evidence type="ECO:0000259" key="1">
    <source>
        <dbReference type="Pfam" id="PF01048"/>
    </source>
</evidence>
<feature type="domain" description="Nucleoside phosphorylase" evidence="1">
    <location>
        <begin position="56"/>
        <end position="172"/>
    </location>
</feature>
<dbReference type="Gene3D" id="3.40.50.1580">
    <property type="entry name" value="Nucleoside phosphorylase domain"/>
    <property type="match status" value="1"/>
</dbReference>
<dbReference type="GO" id="GO:0005829">
    <property type="term" value="C:cytosol"/>
    <property type="evidence" value="ECO:0007669"/>
    <property type="project" value="TreeGrafter"/>
</dbReference>
<protein>
    <recommendedName>
        <fullName evidence="1">Nucleoside phosphorylase domain-containing protein</fullName>
    </recommendedName>
</protein>
<dbReference type="GO" id="GO:0008782">
    <property type="term" value="F:adenosylhomocysteine nucleosidase activity"/>
    <property type="evidence" value="ECO:0007669"/>
    <property type="project" value="TreeGrafter"/>
</dbReference>
<dbReference type="OrthoDB" id="7357315at2"/>
<dbReference type="GO" id="GO:0009116">
    <property type="term" value="P:nucleoside metabolic process"/>
    <property type="evidence" value="ECO:0007669"/>
    <property type="project" value="InterPro"/>
</dbReference>